<feature type="domain" description="Ferritin-like diiron" evidence="6">
    <location>
        <begin position="7"/>
        <end position="245"/>
    </location>
</feature>
<comment type="similarity">
    <text evidence="1 5">Belongs to the ferritin family.</text>
</comment>
<comment type="function">
    <text evidence="5">Stores iron in a soluble, non-toxic, readily available form. Important for iron homeostasis. Iron is taken up in the ferrous form and deposited as ferric hydroxides after oxidation.</text>
</comment>
<reference evidence="7" key="1">
    <citation type="submission" date="2025-05" db="UniProtKB">
        <authorList>
            <consortium name="RefSeq"/>
        </authorList>
    </citation>
    <scope>NUCLEOTIDE SEQUENCE [LARGE SCALE GENOMIC DNA]</scope>
</reference>
<gene>
    <name evidence="8" type="primary">LOC100203778</name>
</gene>
<keyword evidence="2 5" id="KW-0409">Iron storage</keyword>
<dbReference type="CDD" id="cd01056">
    <property type="entry name" value="Euk_Ferritin"/>
    <property type="match status" value="1"/>
</dbReference>
<evidence type="ECO:0000256" key="2">
    <source>
        <dbReference type="ARBA" id="ARBA00022434"/>
    </source>
</evidence>
<keyword evidence="4 5" id="KW-0408">Iron</keyword>
<dbReference type="Pfam" id="PF00210">
    <property type="entry name" value="Ferritin"/>
    <property type="match status" value="1"/>
</dbReference>
<dbReference type="SUPFAM" id="SSF47240">
    <property type="entry name" value="Ferritin-like"/>
    <property type="match status" value="2"/>
</dbReference>
<sequence>MVSQCRQNFHQESEDAINNQINMELYASYQYLSMAYHFDQDDVALAGYFKFFKHQSDEEREHAQKLMKYQNKRGGRVVYKDVQAPQFQVSTPVSALEAALELEKKVNESLLNVHAIAGKNSDLQAYHFDQDDVALDGYFKFFKHQADEEREHAQKLMKYLNKRGGRVVCKDVQAPQFQVSTPVSALEAALELEKKVNESLLNVHAIAGKHSDPHLCDFLETEFLDEQVKSINEIAKLITNAKRCGDGLGVYQFDKLSMSS</sequence>
<evidence type="ECO:0000256" key="4">
    <source>
        <dbReference type="ARBA" id="ARBA00023004"/>
    </source>
</evidence>
<name>A0ABM4B846_HYDVU</name>
<evidence type="ECO:0000313" key="7">
    <source>
        <dbReference type="Proteomes" id="UP001652625"/>
    </source>
</evidence>
<dbReference type="EC" id="1.16.3.1" evidence="5"/>
<dbReference type="Proteomes" id="UP001652625">
    <property type="component" value="Chromosome 01"/>
</dbReference>
<keyword evidence="5" id="KW-0560">Oxidoreductase</keyword>
<dbReference type="RefSeq" id="XP_065645034.1">
    <property type="nucleotide sequence ID" value="XM_065788962.1"/>
</dbReference>
<organism evidence="7 8">
    <name type="scientific">Hydra vulgaris</name>
    <name type="common">Hydra</name>
    <name type="synonym">Hydra attenuata</name>
    <dbReference type="NCBI Taxonomy" id="6087"/>
    <lineage>
        <taxon>Eukaryota</taxon>
        <taxon>Metazoa</taxon>
        <taxon>Cnidaria</taxon>
        <taxon>Hydrozoa</taxon>
        <taxon>Hydroidolina</taxon>
        <taxon>Anthoathecata</taxon>
        <taxon>Aplanulata</taxon>
        <taxon>Hydridae</taxon>
        <taxon>Hydra</taxon>
    </lineage>
</organism>
<dbReference type="Gene3D" id="1.20.1260.10">
    <property type="match status" value="2"/>
</dbReference>
<protein>
    <recommendedName>
        <fullName evidence="5">Ferritin</fullName>
        <ecNumber evidence="5">1.16.3.1</ecNumber>
    </recommendedName>
</protein>
<keyword evidence="7" id="KW-1185">Reference proteome</keyword>
<evidence type="ECO:0000259" key="6">
    <source>
        <dbReference type="PROSITE" id="PS50905"/>
    </source>
</evidence>
<dbReference type="PANTHER" id="PTHR11431">
    <property type="entry name" value="FERRITIN"/>
    <property type="match status" value="1"/>
</dbReference>
<keyword evidence="3 5" id="KW-0479">Metal-binding</keyword>
<evidence type="ECO:0000256" key="5">
    <source>
        <dbReference type="RuleBase" id="RU361145"/>
    </source>
</evidence>
<proteinExistence type="inferred from homology"/>
<accession>A0ABM4B846</accession>
<dbReference type="InterPro" id="IPR009040">
    <property type="entry name" value="Ferritin-like_diiron"/>
</dbReference>
<dbReference type="InterPro" id="IPR008331">
    <property type="entry name" value="Ferritin_DPS_dom"/>
</dbReference>
<dbReference type="PROSITE" id="PS00204">
    <property type="entry name" value="FERRITIN_2"/>
    <property type="match status" value="1"/>
</dbReference>
<evidence type="ECO:0000256" key="1">
    <source>
        <dbReference type="ARBA" id="ARBA00007513"/>
    </source>
</evidence>
<evidence type="ECO:0000256" key="3">
    <source>
        <dbReference type="ARBA" id="ARBA00022723"/>
    </source>
</evidence>
<evidence type="ECO:0000313" key="8">
    <source>
        <dbReference type="RefSeq" id="XP_065645034.1"/>
    </source>
</evidence>
<dbReference type="InterPro" id="IPR012347">
    <property type="entry name" value="Ferritin-like"/>
</dbReference>
<dbReference type="InterPro" id="IPR001519">
    <property type="entry name" value="Ferritin"/>
</dbReference>
<dbReference type="GeneID" id="100203778"/>
<dbReference type="PROSITE" id="PS50905">
    <property type="entry name" value="FERRITIN_LIKE"/>
    <property type="match status" value="1"/>
</dbReference>
<comment type="catalytic activity">
    <reaction evidence="5">
        <text>4 Fe(2+) + O2 + 4 H(+) = 4 Fe(3+) + 2 H2O</text>
        <dbReference type="Rhea" id="RHEA:11148"/>
        <dbReference type="ChEBI" id="CHEBI:15377"/>
        <dbReference type="ChEBI" id="CHEBI:15378"/>
        <dbReference type="ChEBI" id="CHEBI:15379"/>
        <dbReference type="ChEBI" id="CHEBI:29033"/>
        <dbReference type="ChEBI" id="CHEBI:29034"/>
        <dbReference type="EC" id="1.16.3.1"/>
    </reaction>
</comment>
<dbReference type="InterPro" id="IPR014034">
    <property type="entry name" value="Ferritin_CS"/>
</dbReference>
<dbReference type="InterPro" id="IPR009078">
    <property type="entry name" value="Ferritin-like_SF"/>
</dbReference>
<reference evidence="8" key="2">
    <citation type="submission" date="2025-08" db="UniProtKB">
        <authorList>
            <consortium name="RefSeq"/>
        </authorList>
    </citation>
    <scope>IDENTIFICATION</scope>
</reference>
<dbReference type="PANTHER" id="PTHR11431:SF75">
    <property type="entry name" value="FERRITIN"/>
    <property type="match status" value="1"/>
</dbReference>